<organism evidence="1 2">
    <name type="scientific">Pangasianodon gigas</name>
    <name type="common">Mekong giant catfish</name>
    <name type="synonym">Pangasius gigas</name>
    <dbReference type="NCBI Taxonomy" id="30993"/>
    <lineage>
        <taxon>Eukaryota</taxon>
        <taxon>Metazoa</taxon>
        <taxon>Chordata</taxon>
        <taxon>Craniata</taxon>
        <taxon>Vertebrata</taxon>
        <taxon>Euteleostomi</taxon>
        <taxon>Actinopterygii</taxon>
        <taxon>Neopterygii</taxon>
        <taxon>Teleostei</taxon>
        <taxon>Ostariophysi</taxon>
        <taxon>Siluriformes</taxon>
        <taxon>Pangasiidae</taxon>
        <taxon>Pangasianodon</taxon>
    </lineage>
</organism>
<dbReference type="Proteomes" id="UP000829447">
    <property type="component" value="Linkage Group LG6"/>
</dbReference>
<sequence>MSAGIRKNGIGCLEVYQASLERRVQQGEWDLVCRDEELCKEMETRLSECSPQNFHSQLGLDWLSVMEASLQASHHTLGQNRLKSLIKAFEVLELAALNLYLCPWRKEYKVVKMFSGMFTHCVKPALTAQQAEELFALLGYQPAGSNEEELRLSTKPVHSHTLLQLACGFFTARIECQLLLTAVASLGGSMEWVLQLIHERKRGCTFQIALDSTKRKLECAPCDTPLALDATLDLYTDDNLAEHSHMASPPSLPYIPPSDAPLPHNMSHMQHHRRLTRV</sequence>
<gene>
    <name evidence="1" type="ORF">PGIGA_G00224130</name>
</gene>
<reference evidence="1 2" key="1">
    <citation type="journal article" date="2022" name="bioRxiv">
        <title>An ancient truncated duplication of the anti-Mullerian hormone receptor type 2 gene is a potential conserved master sex determinant in the Pangasiidae catfish family.</title>
        <authorList>
            <person name="Wen M."/>
            <person name="Pan Q."/>
            <person name="Jouanno E."/>
            <person name="Montfort J."/>
            <person name="Zahm M."/>
            <person name="Cabau C."/>
            <person name="Klopp C."/>
            <person name="Iampietro C."/>
            <person name="Roques C."/>
            <person name="Bouchez O."/>
            <person name="Castinel A."/>
            <person name="Donnadieu C."/>
            <person name="Parrinello H."/>
            <person name="Poncet C."/>
            <person name="Belmonte E."/>
            <person name="Gautier V."/>
            <person name="Avarre J.-C."/>
            <person name="Dugue R."/>
            <person name="Gustiano R."/>
            <person name="Ha T.T.T."/>
            <person name="Campet M."/>
            <person name="Sriphairoj K."/>
            <person name="Ribolli J."/>
            <person name="de Almeida F.L."/>
            <person name="Desvignes T."/>
            <person name="Postlethwait J.H."/>
            <person name="Bucao C.F."/>
            <person name="Robinson-Rechavi M."/>
            <person name="Bobe J."/>
            <person name="Herpin A."/>
            <person name="Guiguen Y."/>
        </authorList>
    </citation>
    <scope>NUCLEOTIDE SEQUENCE [LARGE SCALE GENOMIC DNA]</scope>
    <source>
        <strain evidence="1">YG-Dec2019</strain>
    </source>
</reference>
<keyword evidence="2" id="KW-1185">Reference proteome</keyword>
<protein>
    <submittedName>
        <fullName evidence="1">Uncharacterized protein</fullName>
    </submittedName>
</protein>
<evidence type="ECO:0000313" key="2">
    <source>
        <dbReference type="Proteomes" id="UP000829447"/>
    </source>
</evidence>
<accession>A0ACC5WKB7</accession>
<comment type="caution">
    <text evidence="1">The sequence shown here is derived from an EMBL/GenBank/DDBJ whole genome shotgun (WGS) entry which is preliminary data.</text>
</comment>
<evidence type="ECO:0000313" key="1">
    <source>
        <dbReference type="EMBL" id="MCI4379105.1"/>
    </source>
</evidence>
<name>A0ACC5WKB7_PANGG</name>
<proteinExistence type="predicted"/>
<dbReference type="EMBL" id="CM040459">
    <property type="protein sequence ID" value="MCI4379105.1"/>
    <property type="molecule type" value="Genomic_DNA"/>
</dbReference>